<feature type="signal peptide" evidence="1">
    <location>
        <begin position="1"/>
        <end position="25"/>
    </location>
</feature>
<dbReference type="InterPro" id="IPR003609">
    <property type="entry name" value="Pan_app"/>
</dbReference>
<name>A0A9X0CIG7_9CNID</name>
<keyword evidence="1" id="KW-0732">Signal</keyword>
<comment type="caution">
    <text evidence="3">The sequence shown here is derived from an EMBL/GenBank/DDBJ whole genome shotgun (WGS) entry which is preliminary data.</text>
</comment>
<dbReference type="AlphaFoldDB" id="A0A9X0CIG7"/>
<accession>A0A9X0CIG7</accession>
<gene>
    <name evidence="3" type="ORF">OS493_032890</name>
</gene>
<dbReference type="OrthoDB" id="5946642at2759"/>
<sequence length="152" mass="17329">MESRSKFHLCPILMLFLHQCALTRAQNFQREKHGLSFAKFVKASSVKLNALKLASLMVSKLGECTFECVNNQECYSVNFGRDSPDGKHSCELLEEDKFKQPSDLVVSGVSTITTLREKIAETRVHAQRFGSWHDEMRTRKAAFERHAGYSKD</sequence>
<evidence type="ECO:0000313" key="4">
    <source>
        <dbReference type="Proteomes" id="UP001163046"/>
    </source>
</evidence>
<reference evidence="3" key="1">
    <citation type="submission" date="2023-01" db="EMBL/GenBank/DDBJ databases">
        <title>Genome assembly of the deep-sea coral Lophelia pertusa.</title>
        <authorList>
            <person name="Herrera S."/>
            <person name="Cordes E."/>
        </authorList>
    </citation>
    <scope>NUCLEOTIDE SEQUENCE</scope>
    <source>
        <strain evidence="3">USNM1676648</strain>
        <tissue evidence="3">Polyp</tissue>
    </source>
</reference>
<dbReference type="Pfam" id="PF00024">
    <property type="entry name" value="PAN_1"/>
    <property type="match status" value="1"/>
</dbReference>
<evidence type="ECO:0000259" key="2">
    <source>
        <dbReference type="PROSITE" id="PS50948"/>
    </source>
</evidence>
<keyword evidence="4" id="KW-1185">Reference proteome</keyword>
<dbReference type="EMBL" id="MU827343">
    <property type="protein sequence ID" value="KAJ7352951.1"/>
    <property type="molecule type" value="Genomic_DNA"/>
</dbReference>
<dbReference type="PROSITE" id="PS50948">
    <property type="entry name" value="PAN"/>
    <property type="match status" value="1"/>
</dbReference>
<evidence type="ECO:0000313" key="3">
    <source>
        <dbReference type="EMBL" id="KAJ7352951.1"/>
    </source>
</evidence>
<feature type="chain" id="PRO_5040868798" description="Apple domain-containing protein" evidence="1">
    <location>
        <begin position="26"/>
        <end position="152"/>
    </location>
</feature>
<feature type="domain" description="Apple" evidence="2">
    <location>
        <begin position="20"/>
        <end position="120"/>
    </location>
</feature>
<dbReference type="SUPFAM" id="SSF57414">
    <property type="entry name" value="Hairpin loop containing domain-like"/>
    <property type="match status" value="1"/>
</dbReference>
<protein>
    <recommendedName>
        <fullName evidence="2">Apple domain-containing protein</fullName>
    </recommendedName>
</protein>
<evidence type="ECO:0000256" key="1">
    <source>
        <dbReference type="SAM" id="SignalP"/>
    </source>
</evidence>
<organism evidence="3 4">
    <name type="scientific">Desmophyllum pertusum</name>
    <dbReference type="NCBI Taxonomy" id="174260"/>
    <lineage>
        <taxon>Eukaryota</taxon>
        <taxon>Metazoa</taxon>
        <taxon>Cnidaria</taxon>
        <taxon>Anthozoa</taxon>
        <taxon>Hexacorallia</taxon>
        <taxon>Scleractinia</taxon>
        <taxon>Caryophylliina</taxon>
        <taxon>Caryophylliidae</taxon>
        <taxon>Desmophyllum</taxon>
    </lineage>
</organism>
<dbReference type="Proteomes" id="UP001163046">
    <property type="component" value="Unassembled WGS sequence"/>
</dbReference>
<proteinExistence type="predicted"/>